<feature type="modified residue" description="O-(phosphoribosyl dephospho-coenzyme A)serine" evidence="5">
    <location>
        <position position="27"/>
    </location>
</feature>
<evidence type="ECO:0000256" key="3">
    <source>
        <dbReference type="ARBA" id="ARBA00022553"/>
    </source>
</evidence>
<accession>A0A6C1B724</accession>
<keyword evidence="2" id="KW-0963">Cytoplasm</keyword>
<dbReference type="GO" id="GO:0005737">
    <property type="term" value="C:cytoplasm"/>
    <property type="evidence" value="ECO:0007669"/>
    <property type="project" value="UniProtKB-SubCell"/>
</dbReference>
<dbReference type="InterPro" id="IPR009662">
    <property type="entry name" value="Malonate_deCO2ase_dsu"/>
</dbReference>
<keyword evidence="8" id="KW-1185">Reference proteome</keyword>
<evidence type="ECO:0000256" key="4">
    <source>
        <dbReference type="NCBIfam" id="TIGR03130"/>
    </source>
</evidence>
<feature type="region of interest" description="Disordered" evidence="6">
    <location>
        <begin position="99"/>
        <end position="131"/>
    </location>
</feature>
<comment type="subcellular location">
    <subcellularLocation>
        <location evidence="1">Cytoplasm</location>
    </subcellularLocation>
</comment>
<dbReference type="NCBIfam" id="TIGR03130">
    <property type="entry name" value="malonate_delta"/>
    <property type="match status" value="1"/>
</dbReference>
<dbReference type="InterPro" id="IPR023439">
    <property type="entry name" value="Mal_deCO2ase/Cit_lyase_ACP"/>
</dbReference>
<dbReference type="Pfam" id="PF06857">
    <property type="entry name" value="ACP"/>
    <property type="match status" value="1"/>
</dbReference>
<organism evidence="7 8">
    <name type="scientific">Nitrogeniibacter mangrovi</name>
    <dbReference type="NCBI Taxonomy" id="2016596"/>
    <lineage>
        <taxon>Bacteria</taxon>
        <taxon>Pseudomonadati</taxon>
        <taxon>Pseudomonadota</taxon>
        <taxon>Betaproteobacteria</taxon>
        <taxon>Rhodocyclales</taxon>
        <taxon>Zoogloeaceae</taxon>
        <taxon>Nitrogeniibacter</taxon>
    </lineage>
</organism>
<gene>
    <name evidence="7" type="ORF">G3580_19225</name>
</gene>
<sequence>MERFEITLPAEAAGHARQSALTGVVSSGNLEVLIEAGQNPAECAIEVNTSAHGFRDIWEAVLSDFAERHPAGGLRIAINDAGATPAVVSLRLAQAFEDSTGEASSVGARPPEGDAPPPSGRMSRSDRRVEK</sequence>
<protein>
    <recommendedName>
        <fullName evidence="4">Malonate decarboxylase acyl carrier protein</fullName>
    </recommendedName>
</protein>
<name>A0A6C1B724_9RHOO</name>
<comment type="PTM">
    <text evidence="5">Covalently binds the prosthetic group of malonate decarboxylase.</text>
</comment>
<evidence type="ECO:0000256" key="5">
    <source>
        <dbReference type="PIRSR" id="PIRSR609662-50"/>
    </source>
</evidence>
<evidence type="ECO:0000313" key="7">
    <source>
        <dbReference type="EMBL" id="QID19562.1"/>
    </source>
</evidence>
<dbReference type="RefSeq" id="WP_173768295.1">
    <property type="nucleotide sequence ID" value="NZ_CP048836.1"/>
</dbReference>
<proteinExistence type="inferred from homology"/>
<dbReference type="Proteomes" id="UP000501991">
    <property type="component" value="Chromosome"/>
</dbReference>
<dbReference type="HAMAP" id="MF_00710">
    <property type="entry name" value="Malonate_deCO2ase_dsu"/>
    <property type="match status" value="1"/>
</dbReference>
<dbReference type="AlphaFoldDB" id="A0A6C1B724"/>
<evidence type="ECO:0000256" key="2">
    <source>
        <dbReference type="ARBA" id="ARBA00022490"/>
    </source>
</evidence>
<dbReference type="EMBL" id="CP048836">
    <property type="protein sequence ID" value="QID19562.1"/>
    <property type="molecule type" value="Genomic_DNA"/>
</dbReference>
<evidence type="ECO:0000256" key="6">
    <source>
        <dbReference type="SAM" id="MobiDB-lite"/>
    </source>
</evidence>
<evidence type="ECO:0000313" key="8">
    <source>
        <dbReference type="Proteomes" id="UP000501991"/>
    </source>
</evidence>
<evidence type="ECO:0000256" key="1">
    <source>
        <dbReference type="ARBA" id="ARBA00004496"/>
    </source>
</evidence>
<keyword evidence="3 5" id="KW-0597">Phosphoprotein</keyword>
<dbReference type="KEGG" id="azq:G3580_19225"/>
<reference evidence="7 8" key="1">
    <citation type="submission" date="2020-02" db="EMBL/GenBank/DDBJ databases">
        <title>Nitrogenibacter mangrovi gen. nov., sp. nov. isolated from mangrove sediment, a denitrifying betaproteobacterium.</title>
        <authorList>
            <person name="Liao H."/>
            <person name="Tian Y."/>
        </authorList>
    </citation>
    <scope>NUCLEOTIDE SEQUENCE [LARGE SCALE GENOMIC DNA]</scope>
    <source>
        <strain evidence="7 8">M9-3-2</strain>
    </source>
</reference>